<name>A0A8J4CW88_9CHLO</name>
<feature type="compositionally biased region" description="Basic residues" evidence="1">
    <location>
        <begin position="289"/>
        <end position="301"/>
    </location>
</feature>
<feature type="region of interest" description="Disordered" evidence="1">
    <location>
        <begin position="342"/>
        <end position="396"/>
    </location>
</feature>
<feature type="compositionally biased region" description="Basic and acidic residues" evidence="1">
    <location>
        <begin position="175"/>
        <end position="188"/>
    </location>
</feature>
<protein>
    <submittedName>
        <fullName evidence="2">Uncharacterized protein</fullName>
    </submittedName>
</protein>
<feature type="region of interest" description="Disordered" evidence="1">
    <location>
        <begin position="1"/>
        <end position="154"/>
    </location>
</feature>
<dbReference type="Proteomes" id="UP000747110">
    <property type="component" value="Unassembled WGS sequence"/>
</dbReference>
<evidence type="ECO:0000256" key="1">
    <source>
        <dbReference type="SAM" id="MobiDB-lite"/>
    </source>
</evidence>
<organism evidence="2 3">
    <name type="scientific">Volvox reticuliferus</name>
    <dbReference type="NCBI Taxonomy" id="1737510"/>
    <lineage>
        <taxon>Eukaryota</taxon>
        <taxon>Viridiplantae</taxon>
        <taxon>Chlorophyta</taxon>
        <taxon>core chlorophytes</taxon>
        <taxon>Chlorophyceae</taxon>
        <taxon>CS clade</taxon>
        <taxon>Chlamydomonadales</taxon>
        <taxon>Volvocaceae</taxon>
        <taxon>Volvox</taxon>
    </lineage>
</organism>
<gene>
    <name evidence="2" type="ORF">Vretifemale_17899</name>
</gene>
<comment type="caution">
    <text evidence="2">The sequence shown here is derived from an EMBL/GenBank/DDBJ whole genome shotgun (WGS) entry which is preliminary data.</text>
</comment>
<feature type="region of interest" description="Disordered" evidence="1">
    <location>
        <begin position="175"/>
        <end position="196"/>
    </location>
</feature>
<feature type="compositionally biased region" description="Basic residues" evidence="1">
    <location>
        <begin position="11"/>
        <end position="24"/>
    </location>
</feature>
<sequence>MSGTYRDRSNRSHKSLSCRCTYHRQIRERGGRAGSVTAPKSGVPRGNPSDIVVTGPLDAIGSEGSTYPPHPSSHHSHAHDREPREREQAGPDSPRQPPQHGYGADGGGGSARDWHNGRGERRDSRERERTYDRQGPLPQYGYSDGSGGAGRGHREGPYGHHGFGYQGDRDREYFGHEGPSRGGEREGYYRGGSGVPRTTETAAITKEAVGQRSMDRVARVVNLRLHKGAHRRPLMAAIHMGRQGRILHNITATQHGPSPQPGASGHLSSSNRDRGPTSKGPVPVYQQGPHHHTPHPPSIHRRREDCTPPPPRRRLPQVRGPCHCHRLWIPCPTVAKLLQNQRHTEKSVHVASPTQPPSAGPPSRTGAISTPSPYTAGRQPLGTGTGAGVQPGSGQPMTVAQIRAAAAAAEKQQQGVAPRKTITCIAQVADKGCNRGK</sequence>
<proteinExistence type="predicted"/>
<keyword evidence="3" id="KW-1185">Reference proteome</keyword>
<evidence type="ECO:0000313" key="3">
    <source>
        <dbReference type="Proteomes" id="UP000747110"/>
    </source>
</evidence>
<dbReference type="AlphaFoldDB" id="A0A8J4CW88"/>
<evidence type="ECO:0000313" key="2">
    <source>
        <dbReference type="EMBL" id="GIL90215.1"/>
    </source>
</evidence>
<feature type="compositionally biased region" description="Basic and acidic residues" evidence="1">
    <location>
        <begin position="79"/>
        <end position="89"/>
    </location>
</feature>
<dbReference type="EMBL" id="BNCP01000055">
    <property type="protein sequence ID" value="GIL90215.1"/>
    <property type="molecule type" value="Genomic_DNA"/>
</dbReference>
<feature type="region of interest" description="Disordered" evidence="1">
    <location>
        <begin position="252"/>
        <end position="318"/>
    </location>
</feature>
<feature type="compositionally biased region" description="Basic and acidic residues" evidence="1">
    <location>
        <begin position="112"/>
        <end position="132"/>
    </location>
</feature>
<feature type="compositionally biased region" description="Basic and acidic residues" evidence="1">
    <location>
        <begin position="1"/>
        <end position="10"/>
    </location>
</feature>
<accession>A0A8J4CW88</accession>
<reference evidence="2" key="1">
    <citation type="journal article" date="2021" name="Proc. Natl. Acad. Sci. U.S.A.">
        <title>Three genomes in the algal genus Volvox reveal the fate of a haploid sex-determining region after a transition to homothallism.</title>
        <authorList>
            <person name="Yamamoto K."/>
            <person name="Hamaji T."/>
            <person name="Kawai-Toyooka H."/>
            <person name="Matsuzaki R."/>
            <person name="Takahashi F."/>
            <person name="Nishimura Y."/>
            <person name="Kawachi M."/>
            <person name="Noguchi H."/>
            <person name="Minakuchi Y."/>
            <person name="Umen J.G."/>
            <person name="Toyoda A."/>
            <person name="Nozaki H."/>
        </authorList>
    </citation>
    <scope>NUCLEOTIDE SEQUENCE</scope>
    <source>
        <strain evidence="2">NIES-3786</strain>
    </source>
</reference>